<evidence type="ECO:0000256" key="6">
    <source>
        <dbReference type="ARBA" id="ARBA00022837"/>
    </source>
</evidence>
<dbReference type="GO" id="GO:0005576">
    <property type="term" value="C:extracellular region"/>
    <property type="evidence" value="ECO:0007669"/>
    <property type="project" value="UniProtKB-SubCell"/>
</dbReference>
<dbReference type="STRING" id="215250.A0A316YTG4"/>
<evidence type="ECO:0000259" key="11">
    <source>
        <dbReference type="Pfam" id="PF22842"/>
    </source>
</evidence>
<keyword evidence="7 12" id="KW-0456">Lyase</keyword>
<dbReference type="PANTHER" id="PTHR40088:SF1">
    <property type="entry name" value="PECTATE LYASE PEL9"/>
    <property type="match status" value="1"/>
</dbReference>
<dbReference type="InterPro" id="IPR052052">
    <property type="entry name" value="Polysaccharide_Lyase_9"/>
</dbReference>
<proteinExistence type="inferred from homology"/>
<dbReference type="InterPro" id="IPR053868">
    <property type="entry name" value="Pel9A-like_beta_helix"/>
</dbReference>
<evidence type="ECO:0000256" key="5">
    <source>
        <dbReference type="ARBA" id="ARBA00022729"/>
    </source>
</evidence>
<dbReference type="Pfam" id="PF22842">
    <property type="entry name" value="Pel9A-like_beta_helix"/>
    <property type="match status" value="1"/>
</dbReference>
<sequence>MQSWTSSGRRQCPSLLARLGALLVLLPLLAPLSAHARPATGTAAPATFFVSPSGADNATGTKVAPWRTITHAQSVAQAGDTVYLRGGRYAFDVATKPCASRTDLVAGVVLNKSGQEGRPIRYWAYPGEKPVLDFALIKDDCRVKGVEVRADWVHLKGLEITGAPQQPGNHENHESWGVWIKASHGVYEQLDVHSNMGTGLFIQGGSYNTVVNSDSHGNYDPYSSNGAGQNADGFGAHVGTGSPGNVFRGCRAWDNSDDGFDLINSYSPVTIESSWAWNQGYLPGTRTPVVQGNGNGIKAGGYDARYVSNAVRHSVRLCVAFDNKSAGFYANHHPMANEFFGNTAFGNGVDFDMTVITPTGEEDVQGILRNNLSMSPRNKLKIAGTDSGSSSNSWERGRGVPSETDFVDTSHRGWDAPRQADGSLPHLLHYRLRPNSPLVDAGIDVGLPYHGKAPDLGAFES</sequence>
<dbReference type="RefSeq" id="XP_025378233.1">
    <property type="nucleotide sequence ID" value="XM_025525076.1"/>
</dbReference>
<evidence type="ECO:0000256" key="4">
    <source>
        <dbReference type="ARBA" id="ARBA00022723"/>
    </source>
</evidence>
<organism evidence="12 13">
    <name type="scientific">Acaromyces ingoldii</name>
    <dbReference type="NCBI Taxonomy" id="215250"/>
    <lineage>
        <taxon>Eukaryota</taxon>
        <taxon>Fungi</taxon>
        <taxon>Dikarya</taxon>
        <taxon>Basidiomycota</taxon>
        <taxon>Ustilaginomycotina</taxon>
        <taxon>Exobasidiomycetes</taxon>
        <taxon>Exobasidiales</taxon>
        <taxon>Cryptobasidiaceae</taxon>
        <taxon>Acaromyces</taxon>
    </lineage>
</organism>
<dbReference type="GO" id="GO:0016837">
    <property type="term" value="F:carbon-oxygen lyase activity, acting on polysaccharides"/>
    <property type="evidence" value="ECO:0007669"/>
    <property type="project" value="TreeGrafter"/>
</dbReference>
<dbReference type="InterPro" id="IPR011050">
    <property type="entry name" value="Pectin_lyase_fold/virulence"/>
</dbReference>
<feature type="chain" id="PRO_5016259493" evidence="10">
    <location>
        <begin position="37"/>
        <end position="461"/>
    </location>
</feature>
<comment type="subcellular location">
    <subcellularLocation>
        <location evidence="2">Secreted</location>
    </subcellularLocation>
</comment>
<gene>
    <name evidence="12" type="ORF">FA10DRAFT_302214</name>
</gene>
<dbReference type="PANTHER" id="PTHR40088">
    <property type="entry name" value="PECTATE LYASE (EUROFUNG)"/>
    <property type="match status" value="1"/>
</dbReference>
<keyword evidence="13" id="KW-1185">Reference proteome</keyword>
<dbReference type="GeneID" id="37046992"/>
<evidence type="ECO:0000256" key="2">
    <source>
        <dbReference type="ARBA" id="ARBA00004613"/>
    </source>
</evidence>
<evidence type="ECO:0000256" key="8">
    <source>
        <dbReference type="ARBA" id="ARBA00038263"/>
    </source>
</evidence>
<reference evidence="12 13" key="1">
    <citation type="journal article" date="2018" name="Mol. Biol. Evol.">
        <title>Broad Genomic Sampling Reveals a Smut Pathogenic Ancestry of the Fungal Clade Ustilaginomycotina.</title>
        <authorList>
            <person name="Kijpornyongpan T."/>
            <person name="Mondo S.J."/>
            <person name="Barry K."/>
            <person name="Sandor L."/>
            <person name="Lee J."/>
            <person name="Lipzen A."/>
            <person name="Pangilinan J."/>
            <person name="LaButti K."/>
            <person name="Hainaut M."/>
            <person name="Henrissat B."/>
            <person name="Grigoriev I.V."/>
            <person name="Spatafora J.W."/>
            <person name="Aime M.C."/>
        </authorList>
    </citation>
    <scope>NUCLEOTIDE SEQUENCE [LARGE SCALE GENOMIC DNA]</scope>
    <source>
        <strain evidence="12 13">MCA 4198</strain>
    </source>
</reference>
<dbReference type="GO" id="GO:0046872">
    <property type="term" value="F:metal ion binding"/>
    <property type="evidence" value="ECO:0007669"/>
    <property type="project" value="UniProtKB-KW"/>
</dbReference>
<feature type="signal peptide" evidence="10">
    <location>
        <begin position="1"/>
        <end position="36"/>
    </location>
</feature>
<evidence type="ECO:0000256" key="7">
    <source>
        <dbReference type="ARBA" id="ARBA00023239"/>
    </source>
</evidence>
<dbReference type="EMBL" id="KZ819636">
    <property type="protein sequence ID" value="PWN91035.1"/>
    <property type="molecule type" value="Genomic_DNA"/>
</dbReference>
<dbReference type="Gene3D" id="2.160.20.10">
    <property type="entry name" value="Single-stranded right-handed beta-helix, Pectin lyase-like"/>
    <property type="match status" value="1"/>
</dbReference>
<comment type="cofactor">
    <cofactor evidence="1">
        <name>Ca(2+)</name>
        <dbReference type="ChEBI" id="CHEBI:29108"/>
    </cofactor>
</comment>
<dbReference type="OrthoDB" id="5561043at2759"/>
<evidence type="ECO:0000256" key="9">
    <source>
        <dbReference type="SAM" id="MobiDB-lite"/>
    </source>
</evidence>
<evidence type="ECO:0000256" key="10">
    <source>
        <dbReference type="SAM" id="SignalP"/>
    </source>
</evidence>
<feature type="domain" description="Pel9A-like right handed beta-helix region" evidence="11">
    <location>
        <begin position="43"/>
        <end position="378"/>
    </location>
</feature>
<dbReference type="InParanoid" id="A0A316YTG4"/>
<dbReference type="InterPro" id="IPR012334">
    <property type="entry name" value="Pectin_lyas_fold"/>
</dbReference>
<dbReference type="Proteomes" id="UP000245768">
    <property type="component" value="Unassembled WGS sequence"/>
</dbReference>
<dbReference type="AlphaFoldDB" id="A0A316YTG4"/>
<evidence type="ECO:0000313" key="13">
    <source>
        <dbReference type="Proteomes" id="UP000245768"/>
    </source>
</evidence>
<evidence type="ECO:0000256" key="1">
    <source>
        <dbReference type="ARBA" id="ARBA00001913"/>
    </source>
</evidence>
<keyword evidence="5 10" id="KW-0732">Signal</keyword>
<evidence type="ECO:0000256" key="3">
    <source>
        <dbReference type="ARBA" id="ARBA00022525"/>
    </source>
</evidence>
<evidence type="ECO:0000313" key="12">
    <source>
        <dbReference type="EMBL" id="PWN91035.1"/>
    </source>
</evidence>
<accession>A0A316YTG4</accession>
<keyword evidence="3" id="KW-0964">Secreted</keyword>
<feature type="region of interest" description="Disordered" evidence="9">
    <location>
        <begin position="382"/>
        <end position="418"/>
    </location>
</feature>
<name>A0A316YTG4_9BASI</name>
<keyword evidence="4" id="KW-0479">Metal-binding</keyword>
<keyword evidence="6" id="KW-0106">Calcium</keyword>
<comment type="similarity">
    <text evidence="8">Belongs to the polysaccharide lyase 9 family.</text>
</comment>
<protein>
    <submittedName>
        <fullName evidence="12">Pectate lyase</fullName>
    </submittedName>
</protein>
<dbReference type="SUPFAM" id="SSF51126">
    <property type="entry name" value="Pectin lyase-like"/>
    <property type="match status" value="1"/>
</dbReference>